<dbReference type="GO" id="GO:0009254">
    <property type="term" value="P:peptidoglycan turnover"/>
    <property type="evidence" value="ECO:0007669"/>
    <property type="project" value="InterPro"/>
</dbReference>
<dbReference type="Gene3D" id="3.30.420.40">
    <property type="match status" value="1"/>
</dbReference>
<organism evidence="2">
    <name type="scientific">mine drainage metagenome</name>
    <dbReference type="NCBI Taxonomy" id="410659"/>
    <lineage>
        <taxon>unclassified sequences</taxon>
        <taxon>metagenomes</taxon>
        <taxon>ecological metagenomes</taxon>
    </lineage>
</organism>
<dbReference type="InterPro" id="IPR005338">
    <property type="entry name" value="Anhydro_N_Ac-Mur_kinase"/>
</dbReference>
<dbReference type="EC" id="2.7.1.-" evidence="2"/>
<feature type="non-terminal residue" evidence="2">
    <location>
        <position position="1"/>
    </location>
</feature>
<dbReference type="EMBL" id="AUZX01001682">
    <property type="protein sequence ID" value="EQD78437.1"/>
    <property type="molecule type" value="Genomic_DNA"/>
</dbReference>
<gene>
    <name evidence="2" type="ORF">B1A_02255</name>
</gene>
<reference evidence="2" key="2">
    <citation type="journal article" date="2014" name="ISME J.">
        <title>Microbial stratification in low pH oxic and suboxic macroscopic growths along an acid mine drainage.</title>
        <authorList>
            <person name="Mendez-Garcia C."/>
            <person name="Mesa V."/>
            <person name="Sprenger R.R."/>
            <person name="Richter M."/>
            <person name="Diez M.S."/>
            <person name="Solano J."/>
            <person name="Bargiela R."/>
            <person name="Golyshina O.V."/>
            <person name="Manteca A."/>
            <person name="Ramos J.L."/>
            <person name="Gallego J.R."/>
            <person name="Llorente I."/>
            <person name="Martins Dos Santos V.A."/>
            <person name="Jensen O.N."/>
            <person name="Pelaez A.I."/>
            <person name="Sanchez J."/>
            <person name="Ferrer M."/>
        </authorList>
    </citation>
    <scope>NUCLEOTIDE SEQUENCE</scope>
</reference>
<comment type="caution">
    <text evidence="2">The sequence shown here is derived from an EMBL/GenBank/DDBJ whole genome shotgun (WGS) entry which is preliminary data.</text>
</comment>
<dbReference type="PANTHER" id="PTHR30605">
    <property type="entry name" value="ANHYDRO-N-ACETYLMURAMIC ACID KINASE"/>
    <property type="match status" value="1"/>
</dbReference>
<proteinExistence type="predicted"/>
<accession>T1C8F9</accession>
<protein>
    <submittedName>
        <fullName evidence="2">Protein belonging to Uncharacterized protein family UPF0075</fullName>
        <ecNumber evidence="2">2.7.1.-</ecNumber>
    </submittedName>
</protein>
<dbReference type="PANTHER" id="PTHR30605:SF0">
    <property type="entry name" value="ANHYDRO-N-ACETYLMURAMIC ACID KINASE"/>
    <property type="match status" value="1"/>
</dbReference>
<dbReference type="Pfam" id="PF03702">
    <property type="entry name" value="AnmK"/>
    <property type="match status" value="1"/>
</dbReference>
<feature type="region of interest" description="Disordered" evidence="1">
    <location>
        <begin position="131"/>
        <end position="154"/>
    </location>
</feature>
<reference evidence="2" key="1">
    <citation type="submission" date="2013-08" db="EMBL/GenBank/DDBJ databases">
        <authorList>
            <person name="Mendez C."/>
            <person name="Richter M."/>
            <person name="Ferrer M."/>
            <person name="Sanchez J."/>
        </authorList>
    </citation>
    <scope>NUCLEOTIDE SEQUENCE</scope>
</reference>
<feature type="compositionally biased region" description="Basic and acidic residues" evidence="1">
    <location>
        <begin position="145"/>
        <end position="154"/>
    </location>
</feature>
<dbReference type="GO" id="GO:0005524">
    <property type="term" value="F:ATP binding"/>
    <property type="evidence" value="ECO:0007669"/>
    <property type="project" value="InterPro"/>
</dbReference>
<evidence type="ECO:0000313" key="2">
    <source>
        <dbReference type="EMBL" id="EQD78437.1"/>
    </source>
</evidence>
<sequence length="154" mass="16283">GADVALGGHGAPLAPILHRALFTGEIPRAFLNLGGIANLTGLPPEGSDHAVTAFDTGPGNMLLDLAISLLTQGAETFDKDGAHARQGRPDPGLLDWLLSDPFFSLAPPKSTGREEWGEERLRRILSRKEDLRMASGASSSPSPPERIDDLLATL</sequence>
<keyword evidence="2" id="KW-0808">Transferase</keyword>
<evidence type="ECO:0000256" key="1">
    <source>
        <dbReference type="SAM" id="MobiDB-lite"/>
    </source>
</evidence>
<feature type="non-terminal residue" evidence="2">
    <location>
        <position position="154"/>
    </location>
</feature>
<dbReference type="GO" id="GO:0016773">
    <property type="term" value="F:phosphotransferase activity, alcohol group as acceptor"/>
    <property type="evidence" value="ECO:0007669"/>
    <property type="project" value="InterPro"/>
</dbReference>
<name>T1C8F9_9ZZZZ</name>
<dbReference type="GO" id="GO:0006040">
    <property type="term" value="P:amino sugar metabolic process"/>
    <property type="evidence" value="ECO:0007669"/>
    <property type="project" value="InterPro"/>
</dbReference>
<dbReference type="AlphaFoldDB" id="T1C8F9"/>